<name>A0A1N6G9D5_9PROT</name>
<dbReference type="EMBL" id="FSRO01000001">
    <property type="protein sequence ID" value="SIO04169.1"/>
    <property type="molecule type" value="Genomic_DNA"/>
</dbReference>
<sequence>MNKLLRSYLGIKKRGSERYLFANKLLEPSEMRSIFRNHLIQMYI</sequence>
<proteinExistence type="predicted"/>
<organism evidence="1 2">
    <name type="scientific">Nitrosomonas cryotolerans ATCC 49181</name>
    <dbReference type="NCBI Taxonomy" id="1131553"/>
    <lineage>
        <taxon>Bacteria</taxon>
        <taxon>Pseudomonadati</taxon>
        <taxon>Pseudomonadota</taxon>
        <taxon>Betaproteobacteria</taxon>
        <taxon>Nitrosomonadales</taxon>
        <taxon>Nitrosomonadaceae</taxon>
        <taxon>Nitrosomonas</taxon>
    </lineage>
</organism>
<reference evidence="1 2" key="1">
    <citation type="submission" date="2016-12" db="EMBL/GenBank/DDBJ databases">
        <authorList>
            <person name="Song W.-J."/>
            <person name="Kurnit D.M."/>
        </authorList>
    </citation>
    <scope>NUCLEOTIDE SEQUENCE [LARGE SCALE GENOMIC DNA]</scope>
    <source>
        <strain evidence="1 2">ATCC 49181</strain>
    </source>
</reference>
<gene>
    <name evidence="1" type="ORF">SAMN02743940_0611</name>
</gene>
<protein>
    <submittedName>
        <fullName evidence="1">Uncharacterized protein</fullName>
    </submittedName>
</protein>
<accession>A0A1N6G9D5</accession>
<dbReference type="AlphaFoldDB" id="A0A1N6G9D5"/>
<keyword evidence="2" id="KW-1185">Reference proteome</keyword>
<evidence type="ECO:0000313" key="1">
    <source>
        <dbReference type="EMBL" id="SIO04169.1"/>
    </source>
</evidence>
<evidence type="ECO:0000313" key="2">
    <source>
        <dbReference type="Proteomes" id="UP000185062"/>
    </source>
</evidence>
<dbReference type="Proteomes" id="UP000185062">
    <property type="component" value="Unassembled WGS sequence"/>
</dbReference>